<reference evidence="1" key="1">
    <citation type="submission" date="2020-05" db="EMBL/GenBank/DDBJ databases">
        <authorList>
            <person name="Chiriac C."/>
            <person name="Salcher M."/>
            <person name="Ghai R."/>
            <person name="Kavagutti S V."/>
        </authorList>
    </citation>
    <scope>NUCLEOTIDE SEQUENCE</scope>
</reference>
<gene>
    <name evidence="1" type="ORF">UFOPK2579_02508</name>
</gene>
<organism evidence="1">
    <name type="scientific">freshwater metagenome</name>
    <dbReference type="NCBI Taxonomy" id="449393"/>
    <lineage>
        <taxon>unclassified sequences</taxon>
        <taxon>metagenomes</taxon>
        <taxon>ecological metagenomes</taxon>
    </lineage>
</organism>
<protein>
    <submittedName>
        <fullName evidence="1">Unannotated protein</fullName>
    </submittedName>
</protein>
<dbReference type="AlphaFoldDB" id="A0A6J6S577"/>
<evidence type="ECO:0000313" key="1">
    <source>
        <dbReference type="EMBL" id="CAB4729888.1"/>
    </source>
</evidence>
<dbReference type="EMBL" id="CAEZXR010000377">
    <property type="protein sequence ID" value="CAB4729888.1"/>
    <property type="molecule type" value="Genomic_DNA"/>
</dbReference>
<accession>A0A6J6S577</accession>
<sequence length="130" mass="13796">MAGEESKPPVGGIDVAVGAYSKHLDWAIEAAQCVTDTEAQVRLAVDSGLMPATASAYDSDELKKAYPADLLALFRQSVDEGGPRPKSAFYATISSAIQSVWHSPTSVDPDTTPEESARFLQDVLEGKALL</sequence>
<dbReference type="SUPFAM" id="SSF53850">
    <property type="entry name" value="Periplasmic binding protein-like II"/>
    <property type="match status" value="1"/>
</dbReference>
<name>A0A6J6S577_9ZZZZ</name>
<proteinExistence type="predicted"/>
<dbReference type="Gene3D" id="3.40.190.10">
    <property type="entry name" value="Periplasmic binding protein-like II"/>
    <property type="match status" value="2"/>
</dbReference>